<feature type="transmembrane region" description="Helical" evidence="2">
    <location>
        <begin position="172"/>
        <end position="197"/>
    </location>
</feature>
<dbReference type="PRINTS" id="PR00369">
    <property type="entry name" value="FLAVODOXIN"/>
</dbReference>
<dbReference type="GO" id="GO:0050660">
    <property type="term" value="F:flavin adenine dinucleotide binding"/>
    <property type="evidence" value="ECO:0007669"/>
    <property type="project" value="TreeGrafter"/>
</dbReference>
<dbReference type="GO" id="GO:0003958">
    <property type="term" value="F:NADPH-hemoprotein reductase activity"/>
    <property type="evidence" value="ECO:0007669"/>
    <property type="project" value="UniProtKB-EC"/>
</dbReference>
<keyword evidence="2" id="KW-1133">Transmembrane helix</keyword>
<evidence type="ECO:0000256" key="1">
    <source>
        <dbReference type="ARBA" id="ARBA00022630"/>
    </source>
</evidence>
<dbReference type="InterPro" id="IPR017927">
    <property type="entry name" value="FAD-bd_FR_type"/>
</dbReference>
<feature type="transmembrane region" description="Helical" evidence="2">
    <location>
        <begin position="298"/>
        <end position="323"/>
    </location>
</feature>
<gene>
    <name evidence="5" type="ORF">EJA19_01880</name>
</gene>
<organism evidence="5 6">
    <name type="scientific">Mangrovimonas spongiae</name>
    <dbReference type="NCBI Taxonomy" id="2494697"/>
    <lineage>
        <taxon>Bacteria</taxon>
        <taxon>Pseudomonadati</taxon>
        <taxon>Bacteroidota</taxon>
        <taxon>Flavobacteriia</taxon>
        <taxon>Flavobacteriales</taxon>
        <taxon>Flavobacteriaceae</taxon>
        <taxon>Mangrovimonas</taxon>
    </lineage>
</organism>
<comment type="caution">
    <text evidence="5">The sequence shown here is derived from an EMBL/GenBank/DDBJ whole genome shotgun (WGS) entry which is preliminary data.</text>
</comment>
<dbReference type="InterPro" id="IPR001094">
    <property type="entry name" value="Flavdoxin-like"/>
</dbReference>
<name>A0A428K5D4_9FLAO</name>
<dbReference type="PRINTS" id="PR00371">
    <property type="entry name" value="FPNCR"/>
</dbReference>
<reference evidence="5 6" key="1">
    <citation type="submission" date="2018-12" db="EMBL/GenBank/DDBJ databases">
        <title>Mangrovimonas spongiae sp. nov., a novel member of the genus Mangrovimonas isolated from marine sponge.</title>
        <authorList>
            <person name="Zhuang L."/>
            <person name="Luo L."/>
        </authorList>
    </citation>
    <scope>NUCLEOTIDE SEQUENCE [LARGE SCALE GENOMIC DNA]</scope>
    <source>
        <strain evidence="5 6">HN-E26</strain>
    </source>
</reference>
<dbReference type="PROSITE" id="PS50902">
    <property type="entry name" value="FLAVODOXIN_LIKE"/>
    <property type="match status" value="1"/>
</dbReference>
<dbReference type="InterPro" id="IPR017938">
    <property type="entry name" value="Riboflavin_synthase-like_b-brl"/>
</dbReference>
<dbReference type="RefSeq" id="WP_125466641.1">
    <property type="nucleotide sequence ID" value="NZ_RWBG01000001.1"/>
</dbReference>
<dbReference type="Pfam" id="PF00258">
    <property type="entry name" value="Flavodoxin_1"/>
    <property type="match status" value="1"/>
</dbReference>
<dbReference type="GO" id="GO:0010181">
    <property type="term" value="F:FMN binding"/>
    <property type="evidence" value="ECO:0007669"/>
    <property type="project" value="InterPro"/>
</dbReference>
<accession>A0A428K5D4</accession>
<dbReference type="Pfam" id="PF00175">
    <property type="entry name" value="NAD_binding_1"/>
    <property type="match status" value="1"/>
</dbReference>
<proteinExistence type="predicted"/>
<feature type="domain" description="Flavodoxin-like" evidence="3">
    <location>
        <begin position="341"/>
        <end position="474"/>
    </location>
</feature>
<dbReference type="InterPro" id="IPR001709">
    <property type="entry name" value="Flavoprot_Pyr_Nucl_cyt_Rdtase"/>
</dbReference>
<feature type="transmembrane region" description="Helical" evidence="2">
    <location>
        <begin position="12"/>
        <end position="33"/>
    </location>
</feature>
<dbReference type="AlphaFoldDB" id="A0A428K5D4"/>
<dbReference type="InterPro" id="IPR029039">
    <property type="entry name" value="Flavoprotein-like_sf"/>
</dbReference>
<dbReference type="SUPFAM" id="SSF52343">
    <property type="entry name" value="Ferredoxin reductase-like, C-terminal NADP-linked domain"/>
    <property type="match status" value="1"/>
</dbReference>
<dbReference type="Gene3D" id="3.40.50.360">
    <property type="match status" value="1"/>
</dbReference>
<dbReference type="PANTHER" id="PTHR19384">
    <property type="entry name" value="NITRIC OXIDE SYNTHASE-RELATED"/>
    <property type="match status" value="1"/>
</dbReference>
<keyword evidence="6" id="KW-1185">Reference proteome</keyword>
<dbReference type="InterPro" id="IPR008254">
    <property type="entry name" value="Flavodoxin/NO_synth"/>
</dbReference>
<keyword evidence="1" id="KW-0285">Flavoprotein</keyword>
<dbReference type="PROSITE" id="PS51384">
    <property type="entry name" value="FAD_FR"/>
    <property type="match status" value="1"/>
</dbReference>
<dbReference type="InterPro" id="IPR039261">
    <property type="entry name" value="FNR_nucleotide-bd"/>
</dbReference>
<keyword evidence="2" id="KW-0812">Transmembrane</keyword>
<dbReference type="InterPro" id="IPR001433">
    <property type="entry name" value="OxRdtase_FAD/NAD-bd"/>
</dbReference>
<evidence type="ECO:0000259" key="3">
    <source>
        <dbReference type="PROSITE" id="PS50902"/>
    </source>
</evidence>
<dbReference type="Proteomes" id="UP000270620">
    <property type="component" value="Unassembled WGS sequence"/>
</dbReference>
<dbReference type="OrthoDB" id="9789468at2"/>
<dbReference type="Gene3D" id="2.40.30.10">
    <property type="entry name" value="Translation factors"/>
    <property type="match status" value="1"/>
</dbReference>
<dbReference type="SUPFAM" id="SSF52218">
    <property type="entry name" value="Flavoproteins"/>
    <property type="match status" value="1"/>
</dbReference>
<evidence type="ECO:0000313" key="6">
    <source>
        <dbReference type="Proteomes" id="UP000270620"/>
    </source>
</evidence>
<dbReference type="Gene3D" id="3.40.50.80">
    <property type="entry name" value="Nucleotide-binding domain of ferredoxin-NADP reductase (FNR) module"/>
    <property type="match status" value="1"/>
</dbReference>
<evidence type="ECO:0000256" key="2">
    <source>
        <dbReference type="SAM" id="Phobius"/>
    </source>
</evidence>
<keyword evidence="2" id="KW-0472">Membrane</keyword>
<feature type="transmembrane region" description="Helical" evidence="2">
    <location>
        <begin position="130"/>
        <end position="151"/>
    </location>
</feature>
<dbReference type="InterPro" id="IPR005625">
    <property type="entry name" value="PepSY-ass_TM"/>
</dbReference>
<evidence type="ECO:0000259" key="4">
    <source>
        <dbReference type="PROSITE" id="PS51384"/>
    </source>
</evidence>
<sequence length="727" mass="82141">MTISIWRYSHLALAVSSFVFIVLASVTGIILAFQPISEQLEPYNVANLDNITLAETVTVFQDNYPEIIDIKVDANDFVIATVFTEDGNNLSGYFNPQTAEYLGEELKPSPFFQWVTNFHRSLFLKSVGRFFVGLCSFLLFLIAVTGTILIIKRQHGFKRFFSKIINEDFNQYWHVVLGRLSLLPIIIITITGVYLSLEKFDALPKTKTTHQVDFDTLIESPKQNASNFSVFTNTSLSEVKHVEFPFSSDVEDYFTVKLHDKDLLINQFTGAILSEVNTPKVEVFSALSLNLHTGKGSILWSIILAVATANILFFVYSGFAMTLKRRKSRLKNKVKAEDADIIILVGSENGSSIHYANMFFKQLIKQNQNAFIAEMNAYQQYPNAKHLVVMTATYGQGDAPTNANQFLQKLKEITNTKDLKFSVVGFGSLAYPDFCQFAYDVDQALQQVYKPVLPIFTINDKSVDAFSQWVSDWSEVSGISVTIPQKHLTIQPKQLKKLKVISKTKTNVDNTFLITLKPKKHHQFTSGDLLAVYPKNDYRERLYSIGKVAGNIQLSVKLHENGLGSGFLHSAADGDKIKVRLVKNSAFHCPKKAKQILMIANGTGVAPFLGMLQQNKKVESHLYLGLRTEESYQIYQEQIKQFLFDGKLTKHHLALSRVGDKHYVQDLLKRDAKAVAKLLYNNCVIMICGSLAMHKSVMSVLEEITVTYNNKPLSYYQNKQQIKSDCY</sequence>
<dbReference type="EMBL" id="RWBG01000001">
    <property type="protein sequence ID" value="RSK41648.1"/>
    <property type="molecule type" value="Genomic_DNA"/>
</dbReference>
<dbReference type="SUPFAM" id="SSF63380">
    <property type="entry name" value="Riboflavin synthase domain-like"/>
    <property type="match status" value="1"/>
</dbReference>
<dbReference type="GO" id="GO:0005829">
    <property type="term" value="C:cytosol"/>
    <property type="evidence" value="ECO:0007669"/>
    <property type="project" value="TreeGrafter"/>
</dbReference>
<dbReference type="Pfam" id="PF03929">
    <property type="entry name" value="PepSY_TM"/>
    <property type="match status" value="1"/>
</dbReference>
<protein>
    <submittedName>
        <fullName evidence="5">FAD-binding oxidoreductase</fullName>
    </submittedName>
</protein>
<evidence type="ECO:0000313" key="5">
    <source>
        <dbReference type="EMBL" id="RSK41648.1"/>
    </source>
</evidence>
<feature type="domain" description="FAD-binding FR-type" evidence="4">
    <location>
        <begin position="493"/>
        <end position="590"/>
    </location>
</feature>